<gene>
    <name evidence="2" type="ORF">SNAT2548_LOCUS27554</name>
</gene>
<proteinExistence type="predicted"/>
<evidence type="ECO:0000313" key="2">
    <source>
        <dbReference type="EMBL" id="CAE7491548.1"/>
    </source>
</evidence>
<dbReference type="Proteomes" id="UP000604046">
    <property type="component" value="Unassembled WGS sequence"/>
</dbReference>
<organism evidence="2 3">
    <name type="scientific">Symbiodinium natans</name>
    <dbReference type="NCBI Taxonomy" id="878477"/>
    <lineage>
        <taxon>Eukaryota</taxon>
        <taxon>Sar</taxon>
        <taxon>Alveolata</taxon>
        <taxon>Dinophyceae</taxon>
        <taxon>Suessiales</taxon>
        <taxon>Symbiodiniaceae</taxon>
        <taxon>Symbiodinium</taxon>
    </lineage>
</organism>
<evidence type="ECO:0000256" key="1">
    <source>
        <dbReference type="SAM" id="SignalP"/>
    </source>
</evidence>
<keyword evidence="3" id="KW-1185">Reference proteome</keyword>
<feature type="signal peptide" evidence="1">
    <location>
        <begin position="1"/>
        <end position="17"/>
    </location>
</feature>
<name>A0A812SRD7_9DINO</name>
<keyword evidence="1" id="KW-0732">Signal</keyword>
<dbReference type="OrthoDB" id="446221at2759"/>
<accession>A0A812SRD7</accession>
<comment type="caution">
    <text evidence="2">The sequence shown here is derived from an EMBL/GenBank/DDBJ whole genome shotgun (WGS) entry which is preliminary data.</text>
</comment>
<evidence type="ECO:0000313" key="3">
    <source>
        <dbReference type="Proteomes" id="UP000604046"/>
    </source>
</evidence>
<sequence>MALWLGTLAGRCPFLSCCVSDRGWRQDQLWSKPVVGGQWCCCLSGKQAPVHTESTATSAESRYLFFFQDGHGGICAGPDTVLMYDLQKNKWSPPTSARATRSGHQEEVHWQPLSAAQSGEPLKAALIKAWILEASMDYVAWAPKCRTGLRNPQKCRDMKSVRSEGHTALYFISCTGQELVHHLPCDMSRMTVQRYNDYVLFVKDFGDEELDLPDYPPECPCTAAWLLVADDWTAGPMAARAPSCWEPHVGLSGHCMNPCNSPHLEPSQVEACLQAFGVRRS</sequence>
<feature type="chain" id="PRO_5032997867" evidence="1">
    <location>
        <begin position="18"/>
        <end position="281"/>
    </location>
</feature>
<dbReference type="EMBL" id="CAJNDS010002477">
    <property type="protein sequence ID" value="CAE7491548.1"/>
    <property type="molecule type" value="Genomic_DNA"/>
</dbReference>
<protein>
    <submittedName>
        <fullName evidence="2">Uncharacterized protein</fullName>
    </submittedName>
</protein>
<dbReference type="AlphaFoldDB" id="A0A812SRD7"/>
<reference evidence="2" key="1">
    <citation type="submission" date="2021-02" db="EMBL/GenBank/DDBJ databases">
        <authorList>
            <person name="Dougan E. K."/>
            <person name="Rhodes N."/>
            <person name="Thang M."/>
            <person name="Chan C."/>
        </authorList>
    </citation>
    <scope>NUCLEOTIDE SEQUENCE</scope>
</reference>